<reference evidence="1" key="1">
    <citation type="submission" date="2022-10" db="EMBL/GenBank/DDBJ databases">
        <title>Complete Genome of Trichothecium roseum strain YXFP-22015, a Plant Pathogen Isolated from Citrus.</title>
        <authorList>
            <person name="Wang Y."/>
            <person name="Zhu L."/>
        </authorList>
    </citation>
    <scope>NUCLEOTIDE SEQUENCE</scope>
    <source>
        <strain evidence="1">YXFP-22015</strain>
    </source>
</reference>
<gene>
    <name evidence="1" type="ORF">N3K66_004381</name>
</gene>
<comment type="caution">
    <text evidence="1">The sequence shown here is derived from an EMBL/GenBank/DDBJ whole genome shotgun (WGS) entry which is preliminary data.</text>
</comment>
<evidence type="ECO:0000313" key="1">
    <source>
        <dbReference type="EMBL" id="KAI9900119.1"/>
    </source>
</evidence>
<proteinExistence type="predicted"/>
<organism evidence="1 2">
    <name type="scientific">Trichothecium roseum</name>
    <dbReference type="NCBI Taxonomy" id="47278"/>
    <lineage>
        <taxon>Eukaryota</taxon>
        <taxon>Fungi</taxon>
        <taxon>Dikarya</taxon>
        <taxon>Ascomycota</taxon>
        <taxon>Pezizomycotina</taxon>
        <taxon>Sordariomycetes</taxon>
        <taxon>Hypocreomycetidae</taxon>
        <taxon>Hypocreales</taxon>
        <taxon>Hypocreales incertae sedis</taxon>
        <taxon>Trichothecium</taxon>
    </lineage>
</organism>
<evidence type="ECO:0000313" key="2">
    <source>
        <dbReference type="Proteomes" id="UP001163324"/>
    </source>
</evidence>
<accession>A0ACC0V149</accession>
<dbReference type="EMBL" id="CM047943">
    <property type="protein sequence ID" value="KAI9900119.1"/>
    <property type="molecule type" value="Genomic_DNA"/>
</dbReference>
<dbReference type="Proteomes" id="UP001163324">
    <property type="component" value="Chromosome 4"/>
</dbReference>
<sequence length="735" mass="81534">MSDNLQVMQGSSSHTMQSQPQPQPAQRRADKQVSSCTECRRRKQKCSQGNPCTNCARRFPQPICDYGTKPKSRRTAQRDLNGQASKDISRGGAYSHLSLAGVQDAILQIEKPSENEPHDNATNWYLGWQHMPSSPSSSPSPSPTNQLAHQAAEHMYPGEFKDWLPFRLVVRDRKGNASRKSLASALKALMDRRPSEDDLNRDDDWMIDAAKLIWTAQGSYQPSASPSRLDDQMRYLPMVPNKLNKELVRTHLRLLSKFKASVSGMPEPDNPLMQHWVPFIIQDPMLLQIVLFTSACFLNETGHLPKTIVVALRGLVYRALNENLRSGSSQTSDAAIHAVSEMILDEWYWGSTQELHAHMSGLKTMIRLRGGLQDLGLHGFISKMILIQDIAIAAAHETEPEIYGHPGFEFVDPIQVPFQLSLNCPLTSGWPTFAGCAASLNLHPYSAMILDEVRALYEAVFALPEQPILEQLEQVISLATWILGRLQDLPETVFVHNGPISKGSPEEVLSDTSSPTNSNDGSSPNDRSTSGSSSSPTNVVARQRSQAQVTGQVMSPQKGEVFDQHRADAPDFLYMLIRKTAMVYCRAIAARQPTSQVLSKEEVMMLWGLSWKISMGRRRSIVGILYWAQILLAPSCHDVAPARFIKTMVVNGLMTIAVENWHFAIDTGIATLKLQKWLKGPNAVSQPTGRVVFGGEHVIARHGFAQKEVLRNISTVHKGSRDDEGDADGDADVVI</sequence>
<name>A0ACC0V149_9HYPO</name>
<keyword evidence="2" id="KW-1185">Reference proteome</keyword>
<protein>
    <submittedName>
        <fullName evidence="1">Uncharacterized protein</fullName>
    </submittedName>
</protein>